<dbReference type="OrthoDB" id="7631661at2"/>
<evidence type="ECO:0000313" key="3">
    <source>
        <dbReference type="Proteomes" id="UP000027037"/>
    </source>
</evidence>
<dbReference type="eggNOG" id="ENOG5032VRB">
    <property type="taxonomic scope" value="Bacteria"/>
</dbReference>
<accession>A0A062UGT8</accession>
<dbReference type="InterPro" id="IPR011990">
    <property type="entry name" value="TPR-like_helical_dom_sf"/>
</dbReference>
<evidence type="ECO:0008006" key="4">
    <source>
        <dbReference type="Google" id="ProtNLM"/>
    </source>
</evidence>
<sequence length="249" mass="26308">MAFLAAFALVFTGAATAELGAAEASFAAGEYQAALAEASDTTDPDELAFSARALLAEAMSGPSDPPEALLHAALDKADAALAIDPKHVEGRLQRAIALSLILRPMSTRAARKTGWGEEARDLARSVLEDDPGNVYAHGFLSVWNVEVVRRGGRIGAMIMGASVKDGRAHYEAAIATDPEDAALHWQWARALAALNCRKYHDEIAAALEAALTVPTHSVLQEVMQARAATLKAELQRGNAEAEALAARML</sequence>
<keyword evidence="3" id="KW-1185">Reference proteome</keyword>
<dbReference type="Proteomes" id="UP000027037">
    <property type="component" value="Unassembled WGS sequence"/>
</dbReference>
<evidence type="ECO:0000256" key="1">
    <source>
        <dbReference type="SAM" id="SignalP"/>
    </source>
</evidence>
<keyword evidence="1" id="KW-0732">Signal</keyword>
<dbReference type="STRING" id="1280946.HY29_12425"/>
<name>A0A062UGT8_9PROT</name>
<proteinExistence type="predicted"/>
<protein>
    <recommendedName>
        <fullName evidence="4">Tetratrico peptide repeat group 5 domain-containing protein</fullName>
    </recommendedName>
</protein>
<feature type="signal peptide" evidence="1">
    <location>
        <begin position="1"/>
        <end position="17"/>
    </location>
</feature>
<dbReference type="EMBL" id="AWFF01000031">
    <property type="protein sequence ID" value="KCZ55335.1"/>
    <property type="molecule type" value="Genomic_DNA"/>
</dbReference>
<evidence type="ECO:0000313" key="2">
    <source>
        <dbReference type="EMBL" id="KCZ55335.1"/>
    </source>
</evidence>
<gene>
    <name evidence="2" type="ORF">HY29_12425</name>
</gene>
<dbReference type="AlphaFoldDB" id="A0A062UGT8"/>
<organism evidence="2 3">
    <name type="scientific">Hyphomonas beringensis</name>
    <dbReference type="NCBI Taxonomy" id="1280946"/>
    <lineage>
        <taxon>Bacteria</taxon>
        <taxon>Pseudomonadati</taxon>
        <taxon>Pseudomonadota</taxon>
        <taxon>Alphaproteobacteria</taxon>
        <taxon>Hyphomonadales</taxon>
        <taxon>Hyphomonadaceae</taxon>
        <taxon>Hyphomonas</taxon>
    </lineage>
</organism>
<dbReference type="RefSeq" id="WP_155838227.1">
    <property type="nucleotide sequence ID" value="NZ_AWFF01000031.1"/>
</dbReference>
<dbReference type="SUPFAM" id="SSF48452">
    <property type="entry name" value="TPR-like"/>
    <property type="match status" value="1"/>
</dbReference>
<reference evidence="2 3" key="1">
    <citation type="journal article" date="2014" name="Antonie Van Leeuwenhoek">
        <title>Hyphomonas beringensis sp. nov. and Hyphomonas chukchiensis sp. nov., isolated from surface seawater of the Bering Sea and Chukchi Sea.</title>
        <authorList>
            <person name="Li C."/>
            <person name="Lai Q."/>
            <person name="Li G."/>
            <person name="Dong C."/>
            <person name="Wang J."/>
            <person name="Liao Y."/>
            <person name="Shao Z."/>
        </authorList>
    </citation>
    <scope>NUCLEOTIDE SEQUENCE [LARGE SCALE GENOMIC DNA]</scope>
    <source>
        <strain evidence="2 3">25B14_1</strain>
    </source>
</reference>
<dbReference type="Gene3D" id="1.25.40.10">
    <property type="entry name" value="Tetratricopeptide repeat domain"/>
    <property type="match status" value="1"/>
</dbReference>
<feature type="chain" id="PRO_5001618308" description="Tetratrico peptide repeat group 5 domain-containing protein" evidence="1">
    <location>
        <begin position="18"/>
        <end position="249"/>
    </location>
</feature>
<comment type="caution">
    <text evidence="2">The sequence shown here is derived from an EMBL/GenBank/DDBJ whole genome shotgun (WGS) entry which is preliminary data.</text>
</comment>
<dbReference type="PATRIC" id="fig|1280946.3.peg.1275"/>